<keyword evidence="4 10" id="KW-0223">Dioxygenase</keyword>
<organism evidence="10 11">
    <name type="scientific">[Mycobacterium] wendilense</name>
    <dbReference type="NCBI Taxonomy" id="3064284"/>
    <lineage>
        <taxon>Bacteria</taxon>
        <taxon>Bacillati</taxon>
        <taxon>Actinomycetota</taxon>
        <taxon>Actinomycetes</taxon>
        <taxon>Mycobacteriales</taxon>
        <taxon>Mycobacteriaceae</taxon>
        <taxon>Mycolicibacter</taxon>
    </lineage>
</organism>
<gene>
    <name evidence="10" type="ORF">MU0050_000824</name>
</gene>
<comment type="cofactor">
    <cofactor evidence="1">
        <name>Fe(3+)</name>
        <dbReference type="ChEBI" id="CHEBI:29034"/>
    </cofactor>
</comment>
<dbReference type="PANTHER" id="PTHR33711">
    <property type="entry name" value="DIOXYGENASE, PUTATIVE (AFU_ORTHOLOGUE AFUA_2G02910)-RELATED"/>
    <property type="match status" value="1"/>
</dbReference>
<dbReference type="Pfam" id="PF04444">
    <property type="entry name" value="Dioxygenase_N"/>
    <property type="match status" value="1"/>
</dbReference>
<dbReference type="InterPro" id="IPR015889">
    <property type="entry name" value="Intradiol_dOase_core"/>
</dbReference>
<keyword evidence="5" id="KW-0560">Oxidoreductase</keyword>
<dbReference type="InterPro" id="IPR007535">
    <property type="entry name" value="Catechol_dOase_N"/>
</dbReference>
<dbReference type="InterPro" id="IPR000627">
    <property type="entry name" value="Intradiol_dOase_C"/>
</dbReference>
<dbReference type="PANTHER" id="PTHR33711:SF7">
    <property type="entry name" value="INTRADIOL RING-CLEAVAGE DIOXYGENASES DOMAIN-CONTAINING PROTEIN-RELATED"/>
    <property type="match status" value="1"/>
</dbReference>
<dbReference type="RefSeq" id="WP_316514503.1">
    <property type="nucleotide sequence ID" value="NZ_OY726395.1"/>
</dbReference>
<sequence length="294" mass="32571">MAIARLHPGLSRPPAPTGGVVPPSHDITDRLVAQLQQTPNPRLREVMIALARHLHQFAIEIELTPQEWEVGIEFLTATGQLSNADRQEFILLSDVLGLSSLVEQIDDRDRRSTESTVLGPFYREHSPRRQAGATIFERPSGTPTRYSGRVLDLDGDPIAGATVDVWQNGADRLYAAQDPSAPPANLRGVFTTDDAGRYCFVGVRPVDYPVPTDGPVGTLLKATSRSEWRAAHIHAIVRADGYRPVTTHLFDDASDHLDSDVVFGVKDSLIKRFIRHETDEGYSVEHDFVLERLL</sequence>
<evidence type="ECO:0000259" key="9">
    <source>
        <dbReference type="Pfam" id="PF04444"/>
    </source>
</evidence>
<evidence type="ECO:0000256" key="3">
    <source>
        <dbReference type="ARBA" id="ARBA00022723"/>
    </source>
</evidence>
<evidence type="ECO:0000256" key="1">
    <source>
        <dbReference type="ARBA" id="ARBA00001965"/>
    </source>
</evidence>
<feature type="region of interest" description="Disordered" evidence="7">
    <location>
        <begin position="1"/>
        <end position="20"/>
    </location>
</feature>
<dbReference type="SUPFAM" id="SSF49482">
    <property type="entry name" value="Aromatic compound dioxygenase"/>
    <property type="match status" value="1"/>
</dbReference>
<feature type="domain" description="Intradiol ring-cleavage dioxygenases" evidence="8">
    <location>
        <begin position="119"/>
        <end position="291"/>
    </location>
</feature>
<evidence type="ECO:0000256" key="7">
    <source>
        <dbReference type="SAM" id="MobiDB-lite"/>
    </source>
</evidence>
<dbReference type="GO" id="GO:0051213">
    <property type="term" value="F:dioxygenase activity"/>
    <property type="evidence" value="ECO:0007669"/>
    <property type="project" value="UniProtKB-KW"/>
</dbReference>
<name>A0ABM9MA03_9MYCO</name>
<keyword evidence="6" id="KW-0408">Iron</keyword>
<proteinExistence type="inferred from homology"/>
<dbReference type="Proteomes" id="UP001190466">
    <property type="component" value="Chromosome"/>
</dbReference>
<feature type="domain" description="Catechol dioxygenase N-terminal" evidence="9">
    <location>
        <begin position="40"/>
        <end position="112"/>
    </location>
</feature>
<evidence type="ECO:0000256" key="5">
    <source>
        <dbReference type="ARBA" id="ARBA00023002"/>
    </source>
</evidence>
<comment type="similarity">
    <text evidence="2">Belongs to the intradiol ring-cleavage dioxygenase family.</text>
</comment>
<evidence type="ECO:0000256" key="4">
    <source>
        <dbReference type="ARBA" id="ARBA00022964"/>
    </source>
</evidence>
<keyword evidence="11" id="KW-1185">Reference proteome</keyword>
<dbReference type="Gene3D" id="2.60.130.10">
    <property type="entry name" value="Aromatic compound dioxygenase"/>
    <property type="match status" value="1"/>
</dbReference>
<dbReference type="Pfam" id="PF00775">
    <property type="entry name" value="Dioxygenase_C"/>
    <property type="match status" value="1"/>
</dbReference>
<reference evidence="10 11" key="1">
    <citation type="submission" date="2023-08" db="EMBL/GenBank/DDBJ databases">
        <authorList>
            <person name="Folkvardsen B D."/>
            <person name="Norman A."/>
        </authorList>
    </citation>
    <scope>NUCLEOTIDE SEQUENCE [LARGE SCALE GENOMIC DNA]</scope>
    <source>
        <strain evidence="10 11">Mu0050</strain>
    </source>
</reference>
<evidence type="ECO:0000256" key="6">
    <source>
        <dbReference type="ARBA" id="ARBA00023004"/>
    </source>
</evidence>
<keyword evidence="3" id="KW-0479">Metal-binding</keyword>
<evidence type="ECO:0000256" key="2">
    <source>
        <dbReference type="ARBA" id="ARBA00007825"/>
    </source>
</evidence>
<evidence type="ECO:0000313" key="10">
    <source>
        <dbReference type="EMBL" id="CAJ1580060.1"/>
    </source>
</evidence>
<dbReference type="EMBL" id="OY726395">
    <property type="protein sequence ID" value="CAJ1580060.1"/>
    <property type="molecule type" value="Genomic_DNA"/>
</dbReference>
<accession>A0ABM9MA03</accession>
<dbReference type="InterPro" id="IPR050770">
    <property type="entry name" value="Intradiol_RC_Dioxygenase"/>
</dbReference>
<evidence type="ECO:0000259" key="8">
    <source>
        <dbReference type="Pfam" id="PF00775"/>
    </source>
</evidence>
<protein>
    <submittedName>
        <fullName evidence="10">Dioxygenase</fullName>
    </submittedName>
</protein>
<evidence type="ECO:0000313" key="11">
    <source>
        <dbReference type="Proteomes" id="UP001190466"/>
    </source>
</evidence>